<dbReference type="OMA" id="MASFWGV"/>
<dbReference type="AlphaFoldDB" id="A0A803L2E7"/>
<evidence type="ECO:0000256" key="5">
    <source>
        <dbReference type="ARBA" id="ARBA00022692"/>
    </source>
</evidence>
<evidence type="ECO:0000256" key="6">
    <source>
        <dbReference type="ARBA" id="ARBA00022729"/>
    </source>
</evidence>
<dbReference type="SMART" id="SM00369">
    <property type="entry name" value="LRR_TYP"/>
    <property type="match status" value="11"/>
</dbReference>
<keyword evidence="9 11" id="KW-0472">Membrane</keyword>
<dbReference type="InterPro" id="IPR003591">
    <property type="entry name" value="Leu-rich_rpt_typical-subtyp"/>
</dbReference>
<protein>
    <recommendedName>
        <fullName evidence="17">Leucine-rich repeat-containing N-terminal plant-type domain-containing protein</fullName>
    </recommendedName>
</protein>
<feature type="signal peptide" evidence="12">
    <location>
        <begin position="1"/>
        <end position="20"/>
    </location>
</feature>
<keyword evidence="10" id="KW-0325">Glycoprotein</keyword>
<dbReference type="GO" id="GO:0005886">
    <property type="term" value="C:plasma membrane"/>
    <property type="evidence" value="ECO:0007669"/>
    <property type="project" value="UniProtKB-SubCell"/>
</dbReference>
<dbReference type="Proteomes" id="UP000596660">
    <property type="component" value="Unplaced"/>
</dbReference>
<evidence type="ECO:0000256" key="7">
    <source>
        <dbReference type="ARBA" id="ARBA00022737"/>
    </source>
</evidence>
<keyword evidence="3" id="KW-1003">Cell membrane</keyword>
<dbReference type="Pfam" id="PF13855">
    <property type="entry name" value="LRR_8"/>
    <property type="match status" value="1"/>
</dbReference>
<evidence type="ECO:0000256" key="2">
    <source>
        <dbReference type="ARBA" id="ARBA00009592"/>
    </source>
</evidence>
<comment type="similarity">
    <text evidence="2">Belongs to the RLP family.</text>
</comment>
<evidence type="ECO:0000256" key="11">
    <source>
        <dbReference type="SAM" id="Phobius"/>
    </source>
</evidence>
<dbReference type="PROSITE" id="PS51450">
    <property type="entry name" value="LRR"/>
    <property type="match status" value="1"/>
</dbReference>
<reference evidence="15" key="2">
    <citation type="submission" date="2021-03" db="UniProtKB">
        <authorList>
            <consortium name="EnsemblPlants"/>
        </authorList>
    </citation>
    <scope>IDENTIFICATION</scope>
</reference>
<evidence type="ECO:0008006" key="17">
    <source>
        <dbReference type="Google" id="ProtNLM"/>
    </source>
</evidence>
<evidence type="ECO:0000313" key="16">
    <source>
        <dbReference type="Proteomes" id="UP000596660"/>
    </source>
</evidence>
<evidence type="ECO:0000256" key="3">
    <source>
        <dbReference type="ARBA" id="ARBA00022475"/>
    </source>
</evidence>
<keyword evidence="4" id="KW-0433">Leucine-rich repeat</keyword>
<dbReference type="Pfam" id="PF23598">
    <property type="entry name" value="LRR_14"/>
    <property type="match status" value="1"/>
</dbReference>
<dbReference type="KEGG" id="cqi:110728118"/>
<dbReference type="GeneID" id="110728118"/>
<proteinExistence type="inferred from homology"/>
<keyword evidence="16" id="KW-1185">Reference proteome</keyword>
<dbReference type="SUPFAM" id="SSF52058">
    <property type="entry name" value="L domain-like"/>
    <property type="match status" value="3"/>
</dbReference>
<dbReference type="PANTHER" id="PTHR48063:SF112">
    <property type="entry name" value="RECEPTOR LIKE PROTEIN 30-LIKE"/>
    <property type="match status" value="1"/>
</dbReference>
<evidence type="ECO:0000259" key="13">
    <source>
        <dbReference type="Pfam" id="PF08263"/>
    </source>
</evidence>
<dbReference type="InterPro" id="IPR032675">
    <property type="entry name" value="LRR_dom_sf"/>
</dbReference>
<evidence type="ECO:0000256" key="12">
    <source>
        <dbReference type="SAM" id="SignalP"/>
    </source>
</evidence>
<evidence type="ECO:0000259" key="14">
    <source>
        <dbReference type="Pfam" id="PF23598"/>
    </source>
</evidence>
<keyword evidence="5 11" id="KW-0812">Transmembrane</keyword>
<evidence type="ECO:0000256" key="4">
    <source>
        <dbReference type="ARBA" id="ARBA00022614"/>
    </source>
</evidence>
<dbReference type="InterPro" id="IPR055414">
    <property type="entry name" value="LRR_R13L4/SHOC2-like"/>
</dbReference>
<feature type="domain" description="Leucine-rich repeat-containing N-terminal plant-type" evidence="13">
    <location>
        <begin position="22"/>
        <end position="60"/>
    </location>
</feature>
<evidence type="ECO:0000256" key="1">
    <source>
        <dbReference type="ARBA" id="ARBA00004251"/>
    </source>
</evidence>
<sequence>MKNYSLFLFTLLQLISLVLGCHNAELEALSLLKMSFSDPANRLSSWTGKDCCRWKGVICNNVTGYIDHLDLRANPVWNFDNPLSLNAAPYQLEAKRLGPCLLELRHLNYLDLSGNDFQRSQIPEFIGSFKHLRYLNLSMASFWGVIPPQLGNLSRLEILDLDSSNLYGPPFHSDLVWISQLVNLRSLDLSGIYLTPTNKAMATLARLPSLVKLRLQDCGLGKAHLSHAFHNSTLLSRIQFLDLSMNMLDSPIPRFSVNMTSLKSLDLSFNMFNGYIPLWLNNIRGLEFLSLKGNSFSHVEGMAIMRVMGNPCKFKGLDLSWNYDLVAELESPPENFSKCTTHDLEMLDLSNNKIAGKLPYWLGYLRNLRRLNLGGNKLVGLIPTSIGRLPYLEELSLSRNGLNGTIPTSLQGLSSLQMLDLSHNSLNGIVPSFLGQLHSLTLLQLSNNLLTGTIPEVLGQHKTLVRISLSSNFLEGVVSDTHLTNLSSLKSLDLRFNSLILNLTSDWKPPFQLDELQLSCCRIESRIPQWIQSQKQLIFMDLSNTGISGDLPEWFWNMKFFGLNLSHNHLTGPITNLSFELSYGDLSYNLFSGSLPQGQVLDNGLVRTSLCHLKMLHVLDLQRNMLSGTIPDCWSSEQVYTINLSSNNLSGLIPKSIGLLPNLLFLNLNNNSLEGKIPKTFNKSRGLIILDLGENKLSGDIPKFSAKSHPNLQILRLRGNQLVGVLPVQLCSLPWLQILDLASNNLTGDIPQCFGNLNGMVLLPTTRNSSASSPTFPIEQTTMEVLKGKELQYTTNLKFVVNLDLSCNGLVGSIPEELTNLAGLVGFNLSNNHLTGIIPQKIGNMKSLESLDLSNNMLSGTIPPSISALNFLSHLNLSYNKLHGTIPTGNQLQTLDDPSLIYAGNPGLCGDALPKKCKIKQGVQQGSNHAQEEDDDHEEVEFYVVIFLGFATGFWGMVGSLVLMPGWRHVVFRRVENILNFLCAKLC</sequence>
<dbReference type="Gramene" id="AUR62006036-RA">
    <property type="protein sequence ID" value="AUR62006036-RA:cds"/>
    <property type="gene ID" value="AUR62006036"/>
</dbReference>
<dbReference type="OrthoDB" id="1060944at2759"/>
<evidence type="ECO:0000256" key="10">
    <source>
        <dbReference type="ARBA" id="ARBA00023180"/>
    </source>
</evidence>
<name>A0A803L2E7_CHEQI</name>
<dbReference type="RefSeq" id="XP_021763456.1">
    <property type="nucleotide sequence ID" value="XM_021907764.1"/>
</dbReference>
<evidence type="ECO:0000256" key="9">
    <source>
        <dbReference type="ARBA" id="ARBA00023136"/>
    </source>
</evidence>
<dbReference type="EnsemblPlants" id="AUR62006036-RA">
    <property type="protein sequence ID" value="AUR62006036-RA:cds"/>
    <property type="gene ID" value="AUR62006036"/>
</dbReference>
<dbReference type="Gene3D" id="3.80.10.10">
    <property type="entry name" value="Ribonuclease Inhibitor"/>
    <property type="match status" value="4"/>
</dbReference>
<dbReference type="FunFam" id="3.80.10.10:FF:000095">
    <property type="entry name" value="LRR receptor-like serine/threonine-protein kinase GSO1"/>
    <property type="match status" value="3"/>
</dbReference>
<evidence type="ECO:0000313" key="15">
    <source>
        <dbReference type="EnsemblPlants" id="AUR62006036-RA:cds"/>
    </source>
</evidence>
<dbReference type="PROSITE" id="PS51257">
    <property type="entry name" value="PROKAR_LIPOPROTEIN"/>
    <property type="match status" value="1"/>
</dbReference>
<comment type="subcellular location">
    <subcellularLocation>
        <location evidence="1">Cell membrane</location>
        <topology evidence="1">Single-pass type I membrane protein</topology>
    </subcellularLocation>
</comment>
<dbReference type="InterPro" id="IPR013210">
    <property type="entry name" value="LRR_N_plant-typ"/>
</dbReference>
<dbReference type="PRINTS" id="PR00019">
    <property type="entry name" value="LEURICHRPT"/>
</dbReference>
<feature type="chain" id="PRO_5030830874" description="Leucine-rich repeat-containing N-terminal plant-type domain-containing protein" evidence="12">
    <location>
        <begin position="21"/>
        <end position="987"/>
    </location>
</feature>
<dbReference type="InterPro" id="IPR001611">
    <property type="entry name" value="Leu-rich_rpt"/>
</dbReference>
<dbReference type="InterPro" id="IPR046956">
    <property type="entry name" value="RLP23-like"/>
</dbReference>
<keyword evidence="7" id="KW-0677">Repeat</keyword>
<organism evidence="15 16">
    <name type="scientific">Chenopodium quinoa</name>
    <name type="common">Quinoa</name>
    <dbReference type="NCBI Taxonomy" id="63459"/>
    <lineage>
        <taxon>Eukaryota</taxon>
        <taxon>Viridiplantae</taxon>
        <taxon>Streptophyta</taxon>
        <taxon>Embryophyta</taxon>
        <taxon>Tracheophyta</taxon>
        <taxon>Spermatophyta</taxon>
        <taxon>Magnoliopsida</taxon>
        <taxon>eudicotyledons</taxon>
        <taxon>Gunneridae</taxon>
        <taxon>Pentapetalae</taxon>
        <taxon>Caryophyllales</taxon>
        <taxon>Chenopodiaceae</taxon>
        <taxon>Chenopodioideae</taxon>
        <taxon>Atripliceae</taxon>
        <taxon>Chenopodium</taxon>
    </lineage>
</organism>
<feature type="domain" description="Disease resistance R13L4/SHOC-2-like LRR" evidence="14">
    <location>
        <begin position="346"/>
        <end position="542"/>
    </location>
</feature>
<evidence type="ECO:0000256" key="8">
    <source>
        <dbReference type="ARBA" id="ARBA00022989"/>
    </source>
</evidence>
<accession>A0A803L2E7</accession>
<keyword evidence="6 12" id="KW-0732">Signal</keyword>
<feature type="transmembrane region" description="Helical" evidence="11">
    <location>
        <begin position="942"/>
        <end position="964"/>
    </location>
</feature>
<keyword evidence="8 11" id="KW-1133">Transmembrane helix</keyword>
<dbReference type="Pfam" id="PF00560">
    <property type="entry name" value="LRR_1"/>
    <property type="match status" value="8"/>
</dbReference>
<dbReference type="PANTHER" id="PTHR48063">
    <property type="entry name" value="LRR RECEPTOR-LIKE KINASE"/>
    <property type="match status" value="1"/>
</dbReference>
<dbReference type="SMART" id="SM00365">
    <property type="entry name" value="LRR_SD22"/>
    <property type="match status" value="6"/>
</dbReference>
<gene>
    <name evidence="15" type="primary">LOC110728118</name>
</gene>
<dbReference type="Pfam" id="PF08263">
    <property type="entry name" value="LRRNT_2"/>
    <property type="match status" value="1"/>
</dbReference>
<reference evidence="15" key="1">
    <citation type="journal article" date="2017" name="Nature">
        <title>The genome of Chenopodium quinoa.</title>
        <authorList>
            <person name="Jarvis D.E."/>
            <person name="Ho Y.S."/>
            <person name="Lightfoot D.J."/>
            <person name="Schmoeckel S.M."/>
            <person name="Li B."/>
            <person name="Borm T.J.A."/>
            <person name="Ohyanagi H."/>
            <person name="Mineta K."/>
            <person name="Michell C.T."/>
            <person name="Saber N."/>
            <person name="Kharbatia N.M."/>
            <person name="Rupper R.R."/>
            <person name="Sharp A.R."/>
            <person name="Dally N."/>
            <person name="Boughton B.A."/>
            <person name="Woo Y.H."/>
            <person name="Gao G."/>
            <person name="Schijlen E.G.W.M."/>
            <person name="Guo X."/>
            <person name="Momin A.A."/>
            <person name="Negrao S."/>
            <person name="Al-Babili S."/>
            <person name="Gehring C."/>
            <person name="Roessner U."/>
            <person name="Jung C."/>
            <person name="Murphy K."/>
            <person name="Arold S.T."/>
            <person name="Gojobori T."/>
            <person name="van der Linden C.G."/>
            <person name="van Loo E.N."/>
            <person name="Jellen E.N."/>
            <person name="Maughan P.J."/>
            <person name="Tester M."/>
        </authorList>
    </citation>
    <scope>NUCLEOTIDE SEQUENCE [LARGE SCALE GENOMIC DNA]</scope>
    <source>
        <strain evidence="15">cv. PI 614886</strain>
    </source>
</reference>